<dbReference type="Pfam" id="PF22936">
    <property type="entry name" value="Pol_BBD"/>
    <property type="match status" value="1"/>
</dbReference>
<dbReference type="InterPro" id="IPR036397">
    <property type="entry name" value="RNaseH_sf"/>
</dbReference>
<keyword evidence="1" id="KW-0378">Hydrolase</keyword>
<evidence type="ECO:0000313" key="3">
    <source>
        <dbReference type="EnsemblPlants" id="ORGLA02G0111000.1"/>
    </source>
</evidence>
<protein>
    <recommendedName>
        <fullName evidence="2">Integrase catalytic domain-containing protein</fullName>
    </recommendedName>
</protein>
<dbReference type="eggNOG" id="KOG0017">
    <property type="taxonomic scope" value="Eukaryota"/>
</dbReference>
<dbReference type="PANTHER" id="PTHR42648">
    <property type="entry name" value="TRANSPOSASE, PUTATIVE-RELATED"/>
    <property type="match status" value="1"/>
</dbReference>
<dbReference type="OMA" id="ANTACYL"/>
<dbReference type="PANTHER" id="PTHR42648:SF28">
    <property type="entry name" value="TRANSPOSON-ENCODED PROTEIN WITH RIBONUCLEASE H-LIKE AND RETROVIRUS ZINC FINGER-LIKE DOMAINS"/>
    <property type="match status" value="1"/>
</dbReference>
<organism evidence="3 4">
    <name type="scientific">Oryza glaberrima</name>
    <name type="common">African rice</name>
    <dbReference type="NCBI Taxonomy" id="4538"/>
    <lineage>
        <taxon>Eukaryota</taxon>
        <taxon>Viridiplantae</taxon>
        <taxon>Streptophyta</taxon>
        <taxon>Embryophyta</taxon>
        <taxon>Tracheophyta</taxon>
        <taxon>Spermatophyta</taxon>
        <taxon>Magnoliopsida</taxon>
        <taxon>Liliopsida</taxon>
        <taxon>Poales</taxon>
        <taxon>Poaceae</taxon>
        <taxon>BOP clade</taxon>
        <taxon>Oryzoideae</taxon>
        <taxon>Oryzeae</taxon>
        <taxon>Oryzinae</taxon>
        <taxon>Oryza</taxon>
    </lineage>
</organism>
<dbReference type="GO" id="GO:0003676">
    <property type="term" value="F:nucleic acid binding"/>
    <property type="evidence" value="ECO:0007669"/>
    <property type="project" value="InterPro"/>
</dbReference>
<dbReference type="GO" id="GO:0008233">
    <property type="term" value="F:peptidase activity"/>
    <property type="evidence" value="ECO:0007669"/>
    <property type="project" value="UniProtKB-KW"/>
</dbReference>
<dbReference type="Gene3D" id="3.30.420.10">
    <property type="entry name" value="Ribonuclease H-like superfamily/Ribonuclease H"/>
    <property type="match status" value="1"/>
</dbReference>
<dbReference type="AlphaFoldDB" id="I1NZF4"/>
<proteinExistence type="predicted"/>
<dbReference type="PROSITE" id="PS50994">
    <property type="entry name" value="INTEGRASE"/>
    <property type="match status" value="1"/>
</dbReference>
<dbReference type="STRING" id="4538.I1NZF4"/>
<reference evidence="3 4" key="2">
    <citation type="submission" date="2018-04" db="EMBL/GenBank/DDBJ databases">
        <title>OglaRS2 (Oryza glaberrima Reference Sequence Version 2).</title>
        <authorList>
            <person name="Zhang J."/>
            <person name="Kudrna D."/>
            <person name="Lee S."/>
            <person name="Talag J."/>
            <person name="Rajasekar S."/>
            <person name="Wing R.A."/>
        </authorList>
    </citation>
    <scope>NUCLEOTIDE SEQUENCE [LARGE SCALE GENOMIC DNA]</scope>
    <source>
        <strain evidence="3 4">cv. IRGC 96717</strain>
    </source>
</reference>
<keyword evidence="4" id="KW-1185">Reference proteome</keyword>
<reference evidence="3" key="1">
    <citation type="submission" date="2015-06" db="UniProtKB">
        <authorList>
            <consortium name="EnsemblPlants"/>
        </authorList>
    </citation>
    <scope>IDENTIFICATION</scope>
</reference>
<dbReference type="EnsemblPlants" id="ORGLA02G0111000.1">
    <property type="protein sequence ID" value="ORGLA02G0111000.1"/>
    <property type="gene ID" value="ORGLA02G0111000"/>
</dbReference>
<dbReference type="InterPro" id="IPR001584">
    <property type="entry name" value="Integrase_cat-core"/>
</dbReference>
<dbReference type="SUPFAM" id="SSF53098">
    <property type="entry name" value="Ribonuclease H-like"/>
    <property type="match status" value="1"/>
</dbReference>
<keyword evidence="1" id="KW-0645">Protease</keyword>
<dbReference type="GO" id="GO:0015074">
    <property type="term" value="P:DNA integration"/>
    <property type="evidence" value="ECO:0007669"/>
    <property type="project" value="InterPro"/>
</dbReference>
<accession>I1NZF4</accession>
<evidence type="ECO:0000259" key="2">
    <source>
        <dbReference type="PROSITE" id="PS50994"/>
    </source>
</evidence>
<sequence>MVSMKYDLPLLDYKTRFSLWQGRSEQRAYNDSNDRDKSQSRGRSKSRGKKFCKYCKKKIHFIEECWKLQNKEKRKSDGKASVVTSAENSDLGDCLVVFAGCVASHDEWILDTTCLFHICINKDWFSSYKSMQNGDVVRMGDDNPCEIVGIGSVQIKTHDGMTCTLKDVRHIPGMARNLISLSTLDAEGYKYSGSGGVVKVSKGSLVYMIGDMNSANLYVLRGSTLHGSITVAVVSKDEPKWKVMIERQTKKEVKVLRTDNGGEFCSDAFDDYCRKEGIVRHHTIPYTPQQNGVAERMNRTIISKARCMLSNARMNKRFWAEAANTACYLINRSPSIPLNKKTPIELC</sequence>
<dbReference type="InterPro" id="IPR054722">
    <property type="entry name" value="PolX-like_BBD"/>
</dbReference>
<dbReference type="Proteomes" id="UP000007306">
    <property type="component" value="Chromosome 2"/>
</dbReference>
<dbReference type="InterPro" id="IPR012337">
    <property type="entry name" value="RNaseH-like_sf"/>
</dbReference>
<dbReference type="InterPro" id="IPR039537">
    <property type="entry name" value="Retrotran_Ty1/copia-like"/>
</dbReference>
<dbReference type="HOGENOM" id="CLU_800183_0_0_1"/>
<name>I1NZF4_ORYGL</name>
<feature type="domain" description="Integrase catalytic" evidence="2">
    <location>
        <begin position="168"/>
        <end position="347"/>
    </location>
</feature>
<evidence type="ECO:0000256" key="1">
    <source>
        <dbReference type="ARBA" id="ARBA00022670"/>
    </source>
</evidence>
<dbReference type="Gramene" id="ORGLA02G0111000.1">
    <property type="protein sequence ID" value="ORGLA02G0111000.1"/>
    <property type="gene ID" value="ORGLA02G0111000"/>
</dbReference>
<evidence type="ECO:0000313" key="4">
    <source>
        <dbReference type="Proteomes" id="UP000007306"/>
    </source>
</evidence>
<dbReference type="GO" id="GO:0006508">
    <property type="term" value="P:proteolysis"/>
    <property type="evidence" value="ECO:0007669"/>
    <property type="project" value="UniProtKB-KW"/>
</dbReference>